<protein>
    <submittedName>
        <fullName evidence="4">Uncharacterized protein</fullName>
    </submittedName>
</protein>
<dbReference type="PANTHER" id="PTHR46739:SF3">
    <property type="entry name" value="AQUAPORIN SIP1-1"/>
    <property type="match status" value="1"/>
</dbReference>
<feature type="transmembrane region" description="Helical" evidence="3">
    <location>
        <begin position="201"/>
        <end position="219"/>
    </location>
</feature>
<dbReference type="OrthoDB" id="3222at2759"/>
<dbReference type="GO" id="GO:0015250">
    <property type="term" value="F:water channel activity"/>
    <property type="evidence" value="ECO:0007669"/>
    <property type="project" value="InterPro"/>
</dbReference>
<proteinExistence type="predicted"/>
<keyword evidence="3" id="KW-0472">Membrane</keyword>
<feature type="transmembrane region" description="Helical" evidence="3">
    <location>
        <begin position="96"/>
        <end position="116"/>
    </location>
</feature>
<keyword evidence="3" id="KW-1133">Transmembrane helix</keyword>
<keyword evidence="3" id="KW-0812">Transmembrane</keyword>
<evidence type="ECO:0000256" key="2">
    <source>
        <dbReference type="ARBA" id="ARBA00022737"/>
    </source>
</evidence>
<feature type="transmembrane region" description="Helical" evidence="3">
    <location>
        <begin position="161"/>
        <end position="181"/>
    </location>
</feature>
<gene>
    <name evidence="4" type="ORF">POTOM_058035</name>
</gene>
<evidence type="ECO:0000313" key="5">
    <source>
        <dbReference type="Proteomes" id="UP000886885"/>
    </source>
</evidence>
<feature type="transmembrane region" description="Helical" evidence="3">
    <location>
        <begin position="277"/>
        <end position="298"/>
    </location>
</feature>
<dbReference type="Proteomes" id="UP000886885">
    <property type="component" value="Chromosome 19A"/>
</dbReference>
<evidence type="ECO:0000313" key="4">
    <source>
        <dbReference type="EMBL" id="KAG6738419.1"/>
    </source>
</evidence>
<keyword evidence="5" id="KW-1185">Reference proteome</keyword>
<dbReference type="AlphaFoldDB" id="A0A8X7XUJ3"/>
<name>A0A8X7XUJ3_POPTO</name>
<keyword evidence="2" id="KW-0677">Repeat</keyword>
<dbReference type="PANTHER" id="PTHR46739">
    <property type="entry name" value="AQUAPORIN SIP1-1"/>
    <property type="match status" value="1"/>
</dbReference>
<comment type="caution">
    <text evidence="4">The sequence shown here is derived from an EMBL/GenBank/DDBJ whole genome shotgun (WGS) entry which is preliminary data.</text>
</comment>
<accession>A0A8X7XUJ3</accession>
<dbReference type="EMBL" id="JAAWWB010000037">
    <property type="protein sequence ID" value="KAG6738419.1"/>
    <property type="molecule type" value="Genomic_DNA"/>
</dbReference>
<evidence type="ECO:0000256" key="1">
    <source>
        <dbReference type="ARBA" id="ARBA00022448"/>
    </source>
</evidence>
<feature type="transmembrane region" description="Helical" evidence="3">
    <location>
        <begin position="12"/>
        <end position="35"/>
    </location>
</feature>
<feature type="transmembrane region" description="Helical" evidence="3">
    <location>
        <begin position="41"/>
        <end position="62"/>
    </location>
</feature>
<feature type="transmembrane region" description="Helical" evidence="3">
    <location>
        <begin position="136"/>
        <end position="154"/>
    </location>
</feature>
<reference evidence="4" key="1">
    <citation type="journal article" date="2020" name="bioRxiv">
        <title>Hybrid origin of Populus tomentosa Carr. identified through genome sequencing and phylogenomic analysis.</title>
        <authorList>
            <person name="An X."/>
            <person name="Gao K."/>
            <person name="Chen Z."/>
            <person name="Li J."/>
            <person name="Yang X."/>
            <person name="Yang X."/>
            <person name="Zhou J."/>
            <person name="Guo T."/>
            <person name="Zhao T."/>
            <person name="Huang S."/>
            <person name="Miao D."/>
            <person name="Khan W.U."/>
            <person name="Rao P."/>
            <person name="Ye M."/>
            <person name="Lei B."/>
            <person name="Liao W."/>
            <person name="Wang J."/>
            <person name="Ji L."/>
            <person name="Li Y."/>
            <person name="Guo B."/>
            <person name="Mustafa N.S."/>
            <person name="Li S."/>
            <person name="Yun Q."/>
            <person name="Keller S.R."/>
            <person name="Mao J."/>
            <person name="Zhang R."/>
            <person name="Strauss S.H."/>
        </authorList>
    </citation>
    <scope>NUCLEOTIDE SEQUENCE</scope>
    <source>
        <strain evidence="4">GM15</strain>
        <tissue evidence="4">Leaf</tissue>
    </source>
</reference>
<evidence type="ECO:0000256" key="3">
    <source>
        <dbReference type="SAM" id="Phobius"/>
    </source>
</evidence>
<organism evidence="4 5">
    <name type="scientific">Populus tomentosa</name>
    <name type="common">Chinese white poplar</name>
    <dbReference type="NCBI Taxonomy" id="118781"/>
    <lineage>
        <taxon>Eukaryota</taxon>
        <taxon>Viridiplantae</taxon>
        <taxon>Streptophyta</taxon>
        <taxon>Embryophyta</taxon>
        <taxon>Tracheophyta</taxon>
        <taxon>Spermatophyta</taxon>
        <taxon>Magnoliopsida</taxon>
        <taxon>eudicotyledons</taxon>
        <taxon>Gunneridae</taxon>
        <taxon>Pentapetalae</taxon>
        <taxon>rosids</taxon>
        <taxon>fabids</taxon>
        <taxon>Malpighiales</taxon>
        <taxon>Salicaceae</taxon>
        <taxon>Saliceae</taxon>
        <taxon>Populus</taxon>
    </lineage>
</organism>
<dbReference type="InterPro" id="IPR044222">
    <property type="entry name" value="SIP1-1/2-like"/>
</dbReference>
<sequence>MGAIKAASGDAVLTFMWVFVSAMFGLFTNLIVTALGLQTLVWAPLVVTTFIVFTFVFLFTLIGEALGGASFNPTGTASFYAAGVGGDTLFSMALRFPAQAAGAVGGALAIMEVMPVQYKHMLGGPTLQVDLHTGGLAEGVLTFLMSFAVLVIILKGPRNPLVQTLFLSIATITLVVAGSTYTGPSMNPANISLLRKLDRKVYLPGFLGNFESITILLIWKTLTLSCHIVCNMETVECNVLRYNQIVEPTCYIQISDLSGAFGWAYVRKGHNTWEQLYVYWICPFIGAILAAWIFRAVFPPPAPKQKKA</sequence>
<keyword evidence="1" id="KW-0813">Transport</keyword>